<name>A0A4S3JPK0_9EURO</name>
<evidence type="ECO:0000313" key="2">
    <source>
        <dbReference type="Proteomes" id="UP000308092"/>
    </source>
</evidence>
<proteinExistence type="predicted"/>
<dbReference type="Gene3D" id="3.40.50.720">
    <property type="entry name" value="NAD(P)-binding Rossmann-like Domain"/>
    <property type="match status" value="1"/>
</dbReference>
<comment type="caution">
    <text evidence="1">The sequence shown here is derived from an EMBL/GenBank/DDBJ whole genome shotgun (WGS) entry which is preliminary data.</text>
</comment>
<gene>
    <name evidence="1" type="ORF">EYZ11_002975</name>
</gene>
<sequence>MYLLLWKSEKLTFVGIGSPMASIGGMEQRPYSGVTYGPSKAMLHWMVRKIHFKNKDFVSFVADPGFTATDMGTAPARKVGLEKPFQTVEALYTRRSHGTLRQRPNFLGG</sequence>
<reference evidence="1 2" key="1">
    <citation type="submission" date="2019-03" db="EMBL/GenBank/DDBJ databases">
        <title>The genome sequence of a newly discovered highly antifungal drug resistant Aspergillus species, Aspergillus tanneri NIH 1004.</title>
        <authorList>
            <person name="Mounaud S."/>
            <person name="Singh I."/>
            <person name="Joardar V."/>
            <person name="Pakala S."/>
            <person name="Pakala S."/>
            <person name="Venepally P."/>
            <person name="Hoover J."/>
            <person name="Nierman W."/>
            <person name="Chung J."/>
            <person name="Losada L."/>
        </authorList>
    </citation>
    <scope>NUCLEOTIDE SEQUENCE [LARGE SCALE GENOMIC DNA]</scope>
    <source>
        <strain evidence="1 2">NIH1004</strain>
    </source>
</reference>
<keyword evidence="2" id="KW-1185">Reference proteome</keyword>
<accession>A0A4S3JPK0</accession>
<evidence type="ECO:0008006" key="3">
    <source>
        <dbReference type="Google" id="ProtNLM"/>
    </source>
</evidence>
<dbReference type="AlphaFoldDB" id="A0A4S3JPK0"/>
<dbReference type="EMBL" id="SOSA01000071">
    <property type="protein sequence ID" value="THC97552.1"/>
    <property type="molecule type" value="Genomic_DNA"/>
</dbReference>
<organism evidence="1 2">
    <name type="scientific">Aspergillus tanneri</name>
    <dbReference type="NCBI Taxonomy" id="1220188"/>
    <lineage>
        <taxon>Eukaryota</taxon>
        <taxon>Fungi</taxon>
        <taxon>Dikarya</taxon>
        <taxon>Ascomycota</taxon>
        <taxon>Pezizomycotina</taxon>
        <taxon>Eurotiomycetes</taxon>
        <taxon>Eurotiomycetidae</taxon>
        <taxon>Eurotiales</taxon>
        <taxon>Aspergillaceae</taxon>
        <taxon>Aspergillus</taxon>
        <taxon>Aspergillus subgen. Circumdati</taxon>
    </lineage>
</organism>
<evidence type="ECO:0000313" key="1">
    <source>
        <dbReference type="EMBL" id="THC97552.1"/>
    </source>
</evidence>
<dbReference type="VEuPathDB" id="FungiDB:EYZ11_002975"/>
<dbReference type="SUPFAM" id="SSF51735">
    <property type="entry name" value="NAD(P)-binding Rossmann-fold domains"/>
    <property type="match status" value="1"/>
</dbReference>
<dbReference type="Proteomes" id="UP000308092">
    <property type="component" value="Unassembled WGS sequence"/>
</dbReference>
<dbReference type="InterPro" id="IPR036291">
    <property type="entry name" value="NAD(P)-bd_dom_sf"/>
</dbReference>
<protein>
    <recommendedName>
        <fullName evidence="3">Ketoreductase (KR) domain-containing protein</fullName>
    </recommendedName>
</protein>